<dbReference type="Gene3D" id="3.40.720.10">
    <property type="entry name" value="Alkaline Phosphatase, subunit A"/>
    <property type="match status" value="1"/>
</dbReference>
<accession>A0A517SNZ7</accession>
<keyword evidence="2" id="KW-1185">Reference proteome</keyword>
<dbReference type="PROSITE" id="PS51318">
    <property type="entry name" value="TAT"/>
    <property type="match status" value="1"/>
</dbReference>
<organism evidence="1 2">
    <name type="scientific">Stieleria bergensis</name>
    <dbReference type="NCBI Taxonomy" id="2528025"/>
    <lineage>
        <taxon>Bacteria</taxon>
        <taxon>Pseudomonadati</taxon>
        <taxon>Planctomycetota</taxon>
        <taxon>Planctomycetia</taxon>
        <taxon>Pirellulales</taxon>
        <taxon>Pirellulaceae</taxon>
        <taxon>Stieleria</taxon>
    </lineage>
</organism>
<dbReference type="InterPro" id="IPR017850">
    <property type="entry name" value="Alkaline_phosphatase_core_sf"/>
</dbReference>
<dbReference type="EMBL" id="CP036272">
    <property type="protein sequence ID" value="QDT57844.1"/>
    <property type="molecule type" value="Genomic_DNA"/>
</dbReference>
<evidence type="ECO:0008006" key="3">
    <source>
        <dbReference type="Google" id="ProtNLM"/>
    </source>
</evidence>
<dbReference type="Proteomes" id="UP000315003">
    <property type="component" value="Chromosome"/>
</dbReference>
<reference evidence="1 2" key="1">
    <citation type="submission" date="2019-02" db="EMBL/GenBank/DDBJ databases">
        <title>Deep-cultivation of Planctomycetes and their phenomic and genomic characterization uncovers novel biology.</title>
        <authorList>
            <person name="Wiegand S."/>
            <person name="Jogler M."/>
            <person name="Boedeker C."/>
            <person name="Pinto D."/>
            <person name="Vollmers J."/>
            <person name="Rivas-Marin E."/>
            <person name="Kohn T."/>
            <person name="Peeters S.H."/>
            <person name="Heuer A."/>
            <person name="Rast P."/>
            <person name="Oberbeckmann S."/>
            <person name="Bunk B."/>
            <person name="Jeske O."/>
            <person name="Meyerdierks A."/>
            <person name="Storesund J.E."/>
            <person name="Kallscheuer N."/>
            <person name="Luecker S."/>
            <person name="Lage O.M."/>
            <person name="Pohl T."/>
            <person name="Merkel B.J."/>
            <person name="Hornburger P."/>
            <person name="Mueller R.-W."/>
            <person name="Bruemmer F."/>
            <person name="Labrenz M."/>
            <person name="Spormann A.M."/>
            <person name="Op den Camp H."/>
            <person name="Overmann J."/>
            <person name="Amann R."/>
            <person name="Jetten M.S.M."/>
            <person name="Mascher T."/>
            <person name="Medema M.H."/>
            <person name="Devos D.P."/>
            <person name="Kaster A.-K."/>
            <person name="Ovreas L."/>
            <person name="Rohde M."/>
            <person name="Galperin M.Y."/>
            <person name="Jogler C."/>
        </authorList>
    </citation>
    <scope>NUCLEOTIDE SEQUENCE [LARGE SCALE GENOMIC DNA]</scope>
    <source>
        <strain evidence="1 2">SV_7m_r</strain>
    </source>
</reference>
<protein>
    <recommendedName>
        <fullName evidence="3">Sulfatase</fullName>
    </recommendedName>
</protein>
<dbReference type="Pfam" id="PF07394">
    <property type="entry name" value="DUF1501"/>
    <property type="match status" value="1"/>
</dbReference>
<proteinExistence type="predicted"/>
<dbReference type="RefSeq" id="WP_145268585.1">
    <property type="nucleotide sequence ID" value="NZ_CP036272.1"/>
</dbReference>
<dbReference type="AlphaFoldDB" id="A0A517SNZ7"/>
<dbReference type="OrthoDB" id="127333at2"/>
<name>A0A517SNZ7_9BACT</name>
<dbReference type="InterPro" id="IPR006311">
    <property type="entry name" value="TAT_signal"/>
</dbReference>
<evidence type="ECO:0000313" key="1">
    <source>
        <dbReference type="EMBL" id="QDT57844.1"/>
    </source>
</evidence>
<gene>
    <name evidence="1" type="ORF">SV7mr_03290</name>
</gene>
<evidence type="ECO:0000313" key="2">
    <source>
        <dbReference type="Proteomes" id="UP000315003"/>
    </source>
</evidence>
<dbReference type="PANTHER" id="PTHR43737:SF1">
    <property type="entry name" value="DUF1501 DOMAIN-CONTAINING PROTEIN"/>
    <property type="match status" value="1"/>
</dbReference>
<dbReference type="SUPFAM" id="SSF53649">
    <property type="entry name" value="Alkaline phosphatase-like"/>
    <property type="match status" value="1"/>
</dbReference>
<dbReference type="InterPro" id="IPR010869">
    <property type="entry name" value="DUF1501"/>
</dbReference>
<sequence>MNSAQTHHRRAAQAWVTPTRREALYGIGAGLGAVALTSMLAADNPSAAPAKAASASVSGTHHRPKAKRCLFLMMEGGPSHLDTFDPKPELNQRHLQAFTRSGEMESAMSSGKRYFVKSPFKFIQAGSSGISLSEPWKHLAKHADDLCIYHGAQVDSVNHPTACYQLNTGNQFGGDPAVGSWVNYGLGSENDNLPGFVVLPRSSYPQGGAGNWGNGFLPAKFQGTPLRAAGSPILNLNPQQAILPQAQRSNLDLLGKLNQKHLDARPGRSDLEARLKSYELAYRMQTEVPEVLDLAGEDQRTLDAYGIGNSNTDAFGRKCLLARRLLESGVRFVQAYAGNWDSHDYIQKAHGALIESVDQPIAALLADLKQRGLLEETLVVFCGEFGRTPDNGLRGGGQSYGRDHNAKAMCMWFAGGGTKAGHRIGATDEIGAEAVQCVHHIRDVHVTLLHLLGLDDNHLTYFHAGRHKQLSQFGGEVIQELLA</sequence>
<dbReference type="PANTHER" id="PTHR43737">
    <property type="entry name" value="BLL7424 PROTEIN"/>
    <property type="match status" value="1"/>
</dbReference>